<evidence type="ECO:0000313" key="7">
    <source>
        <dbReference type="EMBL" id="VDO95630.1"/>
    </source>
</evidence>
<name>A0A183IDZ3_9BILA</name>
<dbReference type="InterPro" id="IPR017452">
    <property type="entry name" value="GPCR_Rhodpsn_7TM"/>
</dbReference>
<feature type="transmembrane region" description="Helical" evidence="5">
    <location>
        <begin position="204"/>
        <end position="227"/>
    </location>
</feature>
<evidence type="ECO:0000256" key="2">
    <source>
        <dbReference type="ARBA" id="ARBA00022692"/>
    </source>
</evidence>
<accession>A0A183IDZ3</accession>
<comment type="subcellular location">
    <subcellularLocation>
        <location evidence="1">Membrane</location>
    </subcellularLocation>
</comment>
<dbReference type="InterPro" id="IPR052954">
    <property type="entry name" value="GPCR-Ligand_Int"/>
</dbReference>
<dbReference type="PANTHER" id="PTHR46641:SF1">
    <property type="entry name" value="G-PROTEIN COUPLED RECEPTORS FAMILY 1 PROFILE DOMAIN-CONTAINING PROTEIN"/>
    <property type="match status" value="1"/>
</dbReference>
<feature type="transmembrane region" description="Helical" evidence="5">
    <location>
        <begin position="258"/>
        <end position="282"/>
    </location>
</feature>
<protein>
    <submittedName>
        <fullName evidence="9">G_PROTEIN_RECEP_F1_2 domain-containing protein</fullName>
    </submittedName>
</protein>
<evidence type="ECO:0000259" key="6">
    <source>
        <dbReference type="PROSITE" id="PS50262"/>
    </source>
</evidence>
<organism evidence="9">
    <name type="scientific">Soboliphyme baturini</name>
    <dbReference type="NCBI Taxonomy" id="241478"/>
    <lineage>
        <taxon>Eukaryota</taxon>
        <taxon>Metazoa</taxon>
        <taxon>Ecdysozoa</taxon>
        <taxon>Nematoda</taxon>
        <taxon>Enoplea</taxon>
        <taxon>Dorylaimia</taxon>
        <taxon>Dioctophymatida</taxon>
        <taxon>Dioctophymatoidea</taxon>
        <taxon>Soboliphymatidae</taxon>
        <taxon>Soboliphyme</taxon>
    </lineage>
</organism>
<dbReference type="AlphaFoldDB" id="A0A183IDZ3"/>
<dbReference type="OrthoDB" id="10011262at2759"/>
<evidence type="ECO:0000256" key="4">
    <source>
        <dbReference type="ARBA" id="ARBA00023136"/>
    </source>
</evidence>
<dbReference type="PANTHER" id="PTHR46641">
    <property type="entry name" value="FMRFAMIDE RECEPTOR-RELATED"/>
    <property type="match status" value="1"/>
</dbReference>
<dbReference type="GO" id="GO:0004930">
    <property type="term" value="F:G protein-coupled receptor activity"/>
    <property type="evidence" value="ECO:0007669"/>
    <property type="project" value="InterPro"/>
</dbReference>
<evidence type="ECO:0000313" key="9">
    <source>
        <dbReference type="WBParaSite" id="SBAD_0000192501-mRNA-1"/>
    </source>
</evidence>
<keyword evidence="4 5" id="KW-0472">Membrane</keyword>
<feature type="domain" description="G-protein coupled receptors family 1 profile" evidence="6">
    <location>
        <begin position="42"/>
        <end position="318"/>
    </location>
</feature>
<feature type="transmembrane region" description="Helical" evidence="5">
    <location>
        <begin position="302"/>
        <end position="321"/>
    </location>
</feature>
<reference evidence="9" key="1">
    <citation type="submission" date="2016-06" db="UniProtKB">
        <authorList>
            <consortium name="WormBaseParasite"/>
        </authorList>
    </citation>
    <scope>IDENTIFICATION</scope>
</reference>
<gene>
    <name evidence="7" type="ORF">SBAD_LOCUS1837</name>
</gene>
<evidence type="ECO:0000256" key="3">
    <source>
        <dbReference type="ARBA" id="ARBA00022989"/>
    </source>
</evidence>
<evidence type="ECO:0000256" key="5">
    <source>
        <dbReference type="SAM" id="Phobius"/>
    </source>
</evidence>
<dbReference type="PRINTS" id="PR00237">
    <property type="entry name" value="GPCRRHODOPSN"/>
</dbReference>
<feature type="transmembrane region" description="Helical" evidence="5">
    <location>
        <begin position="106"/>
        <end position="127"/>
    </location>
</feature>
<dbReference type="EMBL" id="UZAM01006971">
    <property type="protein sequence ID" value="VDO95630.1"/>
    <property type="molecule type" value="Genomic_DNA"/>
</dbReference>
<keyword evidence="8" id="KW-1185">Reference proteome</keyword>
<feature type="transmembrane region" description="Helical" evidence="5">
    <location>
        <begin position="62"/>
        <end position="86"/>
    </location>
</feature>
<dbReference type="Pfam" id="PF00001">
    <property type="entry name" value="7tm_1"/>
    <property type="match status" value="1"/>
</dbReference>
<evidence type="ECO:0000256" key="1">
    <source>
        <dbReference type="ARBA" id="ARBA00004370"/>
    </source>
</evidence>
<feature type="transmembrane region" description="Helical" evidence="5">
    <location>
        <begin position="148"/>
        <end position="168"/>
    </location>
</feature>
<keyword evidence="3 5" id="KW-1133">Transmembrane helix</keyword>
<dbReference type="InterPro" id="IPR000276">
    <property type="entry name" value="GPCR_Rhodpsn"/>
</dbReference>
<dbReference type="Proteomes" id="UP000270296">
    <property type="component" value="Unassembled WGS sequence"/>
</dbReference>
<reference evidence="7 8" key="2">
    <citation type="submission" date="2018-11" db="EMBL/GenBank/DDBJ databases">
        <authorList>
            <consortium name="Pathogen Informatics"/>
        </authorList>
    </citation>
    <scope>NUCLEOTIDE SEQUENCE [LARGE SCALE GENOMIC DNA]</scope>
</reference>
<evidence type="ECO:0000313" key="8">
    <source>
        <dbReference type="Proteomes" id="UP000270296"/>
    </source>
</evidence>
<dbReference type="Gene3D" id="1.20.1070.10">
    <property type="entry name" value="Rhodopsin 7-helix transmembrane proteins"/>
    <property type="match status" value="1"/>
</dbReference>
<dbReference type="GO" id="GO:0016020">
    <property type="term" value="C:membrane"/>
    <property type="evidence" value="ECO:0007669"/>
    <property type="project" value="UniProtKB-SubCell"/>
</dbReference>
<sequence length="378" mass="42938">MDENAIDYASHLLPCNHQPYDMFTYAVRVFLMVPVVLFGVVSNIVNIIVFRHSHMRNIMVNWYLVVLAVSDLVVLLGSFVMLSLPAISANSGLLPLIALASYVQRWTYAVALIGQTSSVGLTVLVSVHRYFGVCYPFLAQRWESKSRVKTAIGTMLAFALLFNAPRWFEVVTDTCWSDEFNTSSIRVVSSALRQDDTYYQVYMMYGYTTIMFGIPFTLLSLVSAFIIRTVHRSYSIRQQMSNSTSAIDQRRERQENKITFMFIAIVFMFLTFNSLAFINYILETMVSADQGMEDAFLKSVELGNLLVALNSASNIFIYLSFSIKYRKVCFNYVHCMSAKVKSLQPEQTVLIKNLSVAQKIRLNGVQNSDNAEMINDAF</sequence>
<feature type="transmembrane region" description="Helical" evidence="5">
    <location>
        <begin position="29"/>
        <end position="50"/>
    </location>
</feature>
<dbReference type="CDD" id="cd14978">
    <property type="entry name" value="7tmA_FMRFamide_R-like"/>
    <property type="match status" value="1"/>
</dbReference>
<dbReference type="WBParaSite" id="SBAD_0000192501-mRNA-1">
    <property type="protein sequence ID" value="SBAD_0000192501-mRNA-1"/>
    <property type="gene ID" value="SBAD_0000192501"/>
</dbReference>
<dbReference type="PROSITE" id="PS50262">
    <property type="entry name" value="G_PROTEIN_RECEP_F1_2"/>
    <property type="match status" value="1"/>
</dbReference>
<keyword evidence="2 5" id="KW-0812">Transmembrane</keyword>
<dbReference type="SUPFAM" id="SSF81321">
    <property type="entry name" value="Family A G protein-coupled receptor-like"/>
    <property type="match status" value="1"/>
</dbReference>
<proteinExistence type="predicted"/>